<evidence type="ECO:0000313" key="3">
    <source>
        <dbReference type="Proteomes" id="UP000019918"/>
    </source>
</evidence>
<dbReference type="Gene3D" id="1.10.260.40">
    <property type="entry name" value="lambda repressor-like DNA-binding domains"/>
    <property type="match status" value="1"/>
</dbReference>
<dbReference type="InterPro" id="IPR001387">
    <property type="entry name" value="Cro/C1-type_HTH"/>
</dbReference>
<dbReference type="CDD" id="cd00093">
    <property type="entry name" value="HTH_XRE"/>
    <property type="match status" value="1"/>
</dbReference>
<accession>A0A014NJL2</accession>
<reference evidence="2 3" key="1">
    <citation type="submission" date="2014-02" db="EMBL/GenBank/DDBJ databases">
        <title>Draft genome of Erwinia mallotivora strain BT-MARDI, a papaya dieback pathogen.</title>
        <authorList>
            <person name="Redzuan R."/>
            <person name="Abu Bakar N."/>
            <person name="Badrun R."/>
            <person name="Mohd Raih M.F."/>
            <person name="Rozano L."/>
            <person name="Mat Amin N."/>
        </authorList>
    </citation>
    <scope>NUCLEOTIDE SEQUENCE [LARGE SCALE GENOMIC DNA]</scope>
    <source>
        <strain evidence="2 3">BT-MARDI</strain>
    </source>
</reference>
<dbReference type="PROSITE" id="PS50943">
    <property type="entry name" value="HTH_CROC1"/>
    <property type="match status" value="1"/>
</dbReference>
<dbReference type="GO" id="GO:0003677">
    <property type="term" value="F:DNA binding"/>
    <property type="evidence" value="ECO:0007669"/>
    <property type="project" value="UniProtKB-KW"/>
</dbReference>
<dbReference type="Proteomes" id="UP000019918">
    <property type="component" value="Unassembled WGS sequence"/>
</dbReference>
<proteinExistence type="predicted"/>
<organism evidence="2 3">
    <name type="scientific">Erwinia mallotivora</name>
    <dbReference type="NCBI Taxonomy" id="69222"/>
    <lineage>
        <taxon>Bacteria</taxon>
        <taxon>Pseudomonadati</taxon>
        <taxon>Pseudomonadota</taxon>
        <taxon>Gammaproteobacteria</taxon>
        <taxon>Enterobacterales</taxon>
        <taxon>Erwiniaceae</taxon>
        <taxon>Erwinia</taxon>
    </lineage>
</organism>
<dbReference type="SUPFAM" id="SSF47413">
    <property type="entry name" value="lambda repressor-like DNA-binding domains"/>
    <property type="match status" value="1"/>
</dbReference>
<keyword evidence="2" id="KW-0238">DNA-binding</keyword>
<name>A0A014NJL2_9GAMM</name>
<dbReference type="RefSeq" id="WP_034940579.1">
    <property type="nucleotide sequence ID" value="NZ_JFHN01000069.1"/>
</dbReference>
<evidence type="ECO:0000313" key="2">
    <source>
        <dbReference type="EMBL" id="EXU73990.1"/>
    </source>
</evidence>
<gene>
    <name evidence="2" type="ORF">BG55_19740</name>
</gene>
<evidence type="ECO:0000259" key="1">
    <source>
        <dbReference type="PROSITE" id="PS50943"/>
    </source>
</evidence>
<dbReference type="InterPro" id="IPR010982">
    <property type="entry name" value="Lambda_DNA-bd_dom_sf"/>
</dbReference>
<dbReference type="EMBL" id="JFHN01000069">
    <property type="protein sequence ID" value="EXU73990.1"/>
    <property type="molecule type" value="Genomic_DNA"/>
</dbReference>
<dbReference type="STRING" id="69222.BG55_19740"/>
<sequence>MPSFFTNDYQKLIGYLVDARKKRNITQTQLADAMRIEQTLVSRIERCERRLDAVEFYHICSLLGVAPDDLYRHLAPRFSAIKPIKK</sequence>
<keyword evidence="3" id="KW-1185">Reference proteome</keyword>
<dbReference type="AlphaFoldDB" id="A0A014NJL2"/>
<comment type="caution">
    <text evidence="2">The sequence shown here is derived from an EMBL/GenBank/DDBJ whole genome shotgun (WGS) entry which is preliminary data.</text>
</comment>
<protein>
    <submittedName>
        <fullName evidence="2">DNA-binding protein</fullName>
    </submittedName>
</protein>
<feature type="domain" description="HTH cro/C1-type" evidence="1">
    <location>
        <begin position="16"/>
        <end position="70"/>
    </location>
</feature>
<dbReference type="SMART" id="SM00530">
    <property type="entry name" value="HTH_XRE"/>
    <property type="match status" value="1"/>
</dbReference>
<dbReference type="OrthoDB" id="9803379at2"/>
<dbReference type="PATRIC" id="fig|69222.5.peg.4027"/>
<dbReference type="Pfam" id="PF01381">
    <property type="entry name" value="HTH_3"/>
    <property type="match status" value="1"/>
</dbReference>